<evidence type="ECO:0000313" key="1">
    <source>
        <dbReference type="EMBL" id="CAJ1977749.1"/>
    </source>
</evidence>
<organism evidence="1 2">
    <name type="scientific">Sphenostylis stenocarpa</name>
    <dbReference type="NCBI Taxonomy" id="92480"/>
    <lineage>
        <taxon>Eukaryota</taxon>
        <taxon>Viridiplantae</taxon>
        <taxon>Streptophyta</taxon>
        <taxon>Embryophyta</taxon>
        <taxon>Tracheophyta</taxon>
        <taxon>Spermatophyta</taxon>
        <taxon>Magnoliopsida</taxon>
        <taxon>eudicotyledons</taxon>
        <taxon>Gunneridae</taxon>
        <taxon>Pentapetalae</taxon>
        <taxon>rosids</taxon>
        <taxon>fabids</taxon>
        <taxon>Fabales</taxon>
        <taxon>Fabaceae</taxon>
        <taxon>Papilionoideae</taxon>
        <taxon>50 kb inversion clade</taxon>
        <taxon>NPAAA clade</taxon>
        <taxon>indigoferoid/millettioid clade</taxon>
        <taxon>Phaseoleae</taxon>
        <taxon>Sphenostylis</taxon>
    </lineage>
</organism>
<dbReference type="EMBL" id="OY731407">
    <property type="protein sequence ID" value="CAJ1977749.1"/>
    <property type="molecule type" value="Genomic_DNA"/>
</dbReference>
<name>A0AA87BA31_9FABA</name>
<gene>
    <name evidence="1" type="ORF">AYBTSS11_LOCUS29919</name>
</gene>
<sequence length="58" mass="6523">MTPLKIGLSNIKLPPPYTRIAIASLVYASVYNTLHMYKFKSTPEHRQKNGHNNGSPPE</sequence>
<keyword evidence="2" id="KW-1185">Reference proteome</keyword>
<protein>
    <submittedName>
        <fullName evidence="1">Uncharacterized protein</fullName>
    </submittedName>
</protein>
<dbReference type="Proteomes" id="UP001189624">
    <property type="component" value="Chromosome 10"/>
</dbReference>
<reference evidence="1" key="1">
    <citation type="submission" date="2023-10" db="EMBL/GenBank/DDBJ databases">
        <authorList>
            <person name="Domelevo Entfellner J.-B."/>
        </authorList>
    </citation>
    <scope>NUCLEOTIDE SEQUENCE</scope>
</reference>
<dbReference type="Gramene" id="rna-AYBTSS11_LOCUS29919">
    <property type="protein sequence ID" value="CAJ1977749.1"/>
    <property type="gene ID" value="gene-AYBTSS11_LOCUS29919"/>
</dbReference>
<accession>A0AA87BA31</accession>
<dbReference type="AlphaFoldDB" id="A0AA87BA31"/>
<proteinExistence type="predicted"/>
<evidence type="ECO:0000313" key="2">
    <source>
        <dbReference type="Proteomes" id="UP001189624"/>
    </source>
</evidence>